<keyword evidence="3" id="KW-0326">Glycosidase</keyword>
<dbReference type="EMBL" id="DS480505">
    <property type="protein sequence ID" value="EDO14836.1"/>
    <property type="molecule type" value="Genomic_DNA"/>
</dbReference>
<dbReference type="PhylomeDB" id="A7TSC4"/>
<dbReference type="RefSeq" id="XP_001642694.1">
    <property type="nucleotide sequence ID" value="XM_001642644.1"/>
</dbReference>
<dbReference type="GO" id="GO:0008477">
    <property type="term" value="F:purine nucleosidase activity"/>
    <property type="evidence" value="ECO:0007669"/>
    <property type="project" value="TreeGrafter"/>
</dbReference>
<dbReference type="OMA" id="WVGVETK"/>
<organism evidence="6">
    <name type="scientific">Vanderwaltozyma polyspora (strain ATCC 22028 / DSM 70294 / BCRC 21397 / CBS 2163 / NBRC 10782 / NRRL Y-8283 / UCD 57-17)</name>
    <name type="common">Kluyveromyces polysporus</name>
    <dbReference type="NCBI Taxonomy" id="436907"/>
    <lineage>
        <taxon>Eukaryota</taxon>
        <taxon>Fungi</taxon>
        <taxon>Dikarya</taxon>
        <taxon>Ascomycota</taxon>
        <taxon>Saccharomycotina</taxon>
        <taxon>Saccharomycetes</taxon>
        <taxon>Saccharomycetales</taxon>
        <taxon>Saccharomycetaceae</taxon>
        <taxon>Vanderwaltozyma</taxon>
    </lineage>
</organism>
<proteinExistence type="inferred from homology"/>
<dbReference type="InterPro" id="IPR036452">
    <property type="entry name" value="Ribo_hydro-like"/>
</dbReference>
<dbReference type="SUPFAM" id="SSF53590">
    <property type="entry name" value="Nucleoside hydrolase"/>
    <property type="match status" value="1"/>
</dbReference>
<dbReference type="PANTHER" id="PTHR12304">
    <property type="entry name" value="INOSINE-URIDINE PREFERRING NUCLEOSIDE HYDROLASE"/>
    <property type="match status" value="1"/>
</dbReference>
<dbReference type="GO" id="GO:0045437">
    <property type="term" value="F:uridine nucleosidase activity"/>
    <property type="evidence" value="ECO:0007669"/>
    <property type="project" value="EnsemblFungi"/>
</dbReference>
<dbReference type="GeneID" id="5542866"/>
<dbReference type="STRING" id="436907.A7TSC4"/>
<evidence type="ECO:0000256" key="2">
    <source>
        <dbReference type="ARBA" id="ARBA00022801"/>
    </source>
</evidence>
<dbReference type="InterPro" id="IPR023186">
    <property type="entry name" value="IUNH"/>
</dbReference>
<protein>
    <recommendedName>
        <fullName evidence="4">Inosine/uridine-preferring nucleoside hydrolase domain-containing protein</fullName>
    </recommendedName>
</protein>
<dbReference type="AlphaFoldDB" id="A7TSC4"/>
<dbReference type="GO" id="GO:0006152">
    <property type="term" value="P:purine nucleoside catabolic process"/>
    <property type="evidence" value="ECO:0007669"/>
    <property type="project" value="TreeGrafter"/>
</dbReference>
<dbReference type="GO" id="GO:0006216">
    <property type="term" value="P:cytidine catabolic process"/>
    <property type="evidence" value="ECO:0007669"/>
    <property type="project" value="EnsemblFungi"/>
</dbReference>
<feature type="domain" description="Inosine/uridine-preferring nucleoside hydrolase" evidence="4">
    <location>
        <begin position="8"/>
        <end position="321"/>
    </location>
</feature>
<dbReference type="FunCoup" id="A7TSC4">
    <property type="interactions" value="219"/>
</dbReference>
<name>A7TSC4_VANPO</name>
<dbReference type="eggNOG" id="KOG2938">
    <property type="taxonomic scope" value="Eukaryota"/>
</dbReference>
<comment type="similarity">
    <text evidence="1">Belongs to the IUNH family.</text>
</comment>
<dbReference type="Gene3D" id="3.90.245.10">
    <property type="entry name" value="Ribonucleoside hydrolase-like"/>
    <property type="match status" value="1"/>
</dbReference>
<dbReference type="InParanoid" id="A7TSC4"/>
<dbReference type="GO" id="GO:0008655">
    <property type="term" value="P:pyrimidine-containing compound salvage"/>
    <property type="evidence" value="ECO:0007669"/>
    <property type="project" value="EnsemblFungi"/>
</dbReference>
<dbReference type="InterPro" id="IPR015910">
    <property type="entry name" value="I/U_nuclsd_hydro_CS"/>
</dbReference>
<dbReference type="InterPro" id="IPR001910">
    <property type="entry name" value="Inosine/uridine_hydrolase_dom"/>
</dbReference>
<dbReference type="GO" id="GO:0005829">
    <property type="term" value="C:cytosol"/>
    <property type="evidence" value="ECO:0007669"/>
    <property type="project" value="TreeGrafter"/>
</dbReference>
<evidence type="ECO:0000313" key="5">
    <source>
        <dbReference type="EMBL" id="EDO14836.1"/>
    </source>
</evidence>
<dbReference type="Proteomes" id="UP000000267">
    <property type="component" value="Unassembled WGS sequence"/>
</dbReference>
<evidence type="ECO:0000256" key="1">
    <source>
        <dbReference type="ARBA" id="ARBA00009176"/>
    </source>
</evidence>
<keyword evidence="6" id="KW-1185">Reference proteome</keyword>
<dbReference type="Pfam" id="PF01156">
    <property type="entry name" value="IU_nuc_hydro"/>
    <property type="match status" value="1"/>
</dbReference>
<evidence type="ECO:0000313" key="6">
    <source>
        <dbReference type="Proteomes" id="UP000000267"/>
    </source>
</evidence>
<evidence type="ECO:0000259" key="4">
    <source>
        <dbReference type="Pfam" id="PF01156"/>
    </source>
</evidence>
<sequence>MTITKIPIWLDCDPGHDDAVALLLGCFHPAFKIYGISACYGNSSPEHTHYNARSLLTAFGKANDIPVYLGAQKPWVRKPIYAPDIHGDTGLDGTDLLPKPVGEINEKSYIEAVEEAVEDADGEITFISTGALTSIATILRERQHLKSKIKYISIMGGGFSVGNINNNKSAEFNIWVDPHAANFLFSDREIKDKCVLTPLDLTHKAIATNTVMETILGSNPSNLRRMYYELFQFFSNSYKNAQGFEKGPPVHDPITLIPLLELYGLESPSNIKYSYKRYDLDVIYDEKSDDLGKLIISHEYPDCGCTGVMVGFDLNIEYFWEQIYFVLNEAEKSSTIELIDSGKLSTSKIDELKNN</sequence>
<dbReference type="GO" id="GO:0070636">
    <property type="term" value="F:nicotinic acid riboside hydrolase activity"/>
    <property type="evidence" value="ECO:0007669"/>
    <property type="project" value="EnsemblFungi"/>
</dbReference>
<dbReference type="HOGENOM" id="CLU_036838_2_0_1"/>
<accession>A7TSC4</accession>
<evidence type="ECO:0000256" key="3">
    <source>
        <dbReference type="ARBA" id="ARBA00023295"/>
    </source>
</evidence>
<dbReference type="GO" id="GO:0006218">
    <property type="term" value="P:uridine catabolic process"/>
    <property type="evidence" value="ECO:0007669"/>
    <property type="project" value="EnsemblFungi"/>
</dbReference>
<reference evidence="5 6" key="1">
    <citation type="journal article" date="2007" name="Proc. Natl. Acad. Sci. U.S.A.">
        <title>Independent sorting-out of thousands of duplicated gene pairs in two yeast species descended from a whole-genome duplication.</title>
        <authorList>
            <person name="Scannell D.R."/>
            <person name="Frank A.C."/>
            <person name="Conant G.C."/>
            <person name="Byrne K.P."/>
            <person name="Woolfit M."/>
            <person name="Wolfe K.H."/>
        </authorList>
    </citation>
    <scope>NUCLEOTIDE SEQUENCE [LARGE SCALE GENOMIC DNA]</scope>
    <source>
        <strain evidence="6">ATCC 22028 / DSM 70294 / BCRC 21397 / CBS 2163 / NBRC 10782 / NRRL Y-8283 / UCD 57-17</strain>
    </source>
</reference>
<keyword evidence="2" id="KW-0378">Hydrolase</keyword>
<dbReference type="GO" id="GO:0019358">
    <property type="term" value="P:nicotinate nucleotide salvage"/>
    <property type="evidence" value="ECO:0007669"/>
    <property type="project" value="EnsemblFungi"/>
</dbReference>
<dbReference type="PROSITE" id="PS01247">
    <property type="entry name" value="IUNH"/>
    <property type="match status" value="1"/>
</dbReference>
<dbReference type="CDD" id="cd02651">
    <property type="entry name" value="nuc_hydro_IU_UC_XIUA"/>
    <property type="match status" value="1"/>
</dbReference>
<dbReference type="GO" id="GO:0034355">
    <property type="term" value="P:NAD+ biosynthetic process via the salvage pathway"/>
    <property type="evidence" value="ECO:0007669"/>
    <property type="project" value="EnsemblFungi"/>
</dbReference>
<gene>
    <name evidence="5" type="ORF">Kpol_364p8</name>
</gene>
<dbReference type="OrthoDB" id="432381at2759"/>
<dbReference type="PANTHER" id="PTHR12304:SF4">
    <property type="entry name" value="URIDINE NUCLEOSIDASE"/>
    <property type="match status" value="1"/>
</dbReference>
<dbReference type="KEGG" id="vpo:Kpol_364p8"/>
<dbReference type="GO" id="GO:0070635">
    <property type="term" value="F:nicotinamide riboside hydrolase activity"/>
    <property type="evidence" value="ECO:0007669"/>
    <property type="project" value="EnsemblFungi"/>
</dbReference>